<comment type="caution">
    <text evidence="2">The sequence shown here is derived from an EMBL/GenBank/DDBJ whole genome shotgun (WGS) entry which is preliminary data.</text>
</comment>
<dbReference type="EMBL" id="QNRR01000015">
    <property type="protein sequence ID" value="RBP37029.1"/>
    <property type="molecule type" value="Genomic_DNA"/>
</dbReference>
<organism evidence="2 3">
    <name type="scientific">Roseimicrobium gellanilyticum</name>
    <dbReference type="NCBI Taxonomy" id="748857"/>
    <lineage>
        <taxon>Bacteria</taxon>
        <taxon>Pseudomonadati</taxon>
        <taxon>Verrucomicrobiota</taxon>
        <taxon>Verrucomicrobiia</taxon>
        <taxon>Verrucomicrobiales</taxon>
        <taxon>Verrucomicrobiaceae</taxon>
        <taxon>Roseimicrobium</taxon>
    </lineage>
</organism>
<gene>
    <name evidence="2" type="ORF">DES53_115170</name>
</gene>
<dbReference type="Proteomes" id="UP000253426">
    <property type="component" value="Unassembled WGS sequence"/>
</dbReference>
<evidence type="ECO:0000313" key="3">
    <source>
        <dbReference type="Proteomes" id="UP000253426"/>
    </source>
</evidence>
<keyword evidence="1" id="KW-1133">Transmembrane helix</keyword>
<keyword evidence="1" id="KW-0812">Transmembrane</keyword>
<evidence type="ECO:0000256" key="1">
    <source>
        <dbReference type="SAM" id="Phobius"/>
    </source>
</evidence>
<reference evidence="2 3" key="1">
    <citation type="submission" date="2018-06" db="EMBL/GenBank/DDBJ databases">
        <title>Genomic Encyclopedia of Type Strains, Phase IV (KMG-IV): sequencing the most valuable type-strain genomes for metagenomic binning, comparative biology and taxonomic classification.</title>
        <authorList>
            <person name="Goeker M."/>
        </authorList>
    </citation>
    <scope>NUCLEOTIDE SEQUENCE [LARGE SCALE GENOMIC DNA]</scope>
    <source>
        <strain evidence="2 3">DSM 25532</strain>
    </source>
</reference>
<proteinExistence type="predicted"/>
<name>A0A366H543_9BACT</name>
<feature type="transmembrane region" description="Helical" evidence="1">
    <location>
        <begin position="12"/>
        <end position="35"/>
    </location>
</feature>
<keyword evidence="1" id="KW-0472">Membrane</keyword>
<evidence type="ECO:0000313" key="2">
    <source>
        <dbReference type="EMBL" id="RBP37029.1"/>
    </source>
</evidence>
<sequence>MSESESRNSHAYQLSFILAILPVLYLLACGPLLAWTKDKSLSKGWPDWVYWVCTPVAWLRSNTPLEEPLGKYYDWWTKK</sequence>
<keyword evidence="3" id="KW-1185">Reference proteome</keyword>
<dbReference type="RefSeq" id="WP_113961799.1">
    <property type="nucleotide sequence ID" value="NZ_QNRR01000015.1"/>
</dbReference>
<protein>
    <submittedName>
        <fullName evidence="2">Uncharacterized protein</fullName>
    </submittedName>
</protein>
<dbReference type="AlphaFoldDB" id="A0A366H543"/>
<accession>A0A366H543</accession>